<dbReference type="GO" id="GO:0050211">
    <property type="term" value="F:procollagen galactosyltransferase activity"/>
    <property type="evidence" value="ECO:0007669"/>
    <property type="project" value="TreeGrafter"/>
</dbReference>
<dbReference type="STRING" id="166423.A0A0M9A877"/>
<feature type="signal peptide" evidence="4">
    <location>
        <begin position="1"/>
        <end position="15"/>
    </location>
</feature>
<dbReference type="Pfam" id="PF01755">
    <property type="entry name" value="Glyco_transf_25"/>
    <property type="match status" value="1"/>
</dbReference>
<evidence type="ECO:0000256" key="1">
    <source>
        <dbReference type="ARBA" id="ARBA00006721"/>
    </source>
</evidence>
<dbReference type="PANTHER" id="PTHR10730">
    <property type="entry name" value="PROCOLLAGEN-LYSINE,2-OXOGLUTARATE 5-DIOXYGENASE/GLYCOSYLTRANSFERASE 25 FAMILY MEMBER"/>
    <property type="match status" value="1"/>
</dbReference>
<evidence type="ECO:0000259" key="5">
    <source>
        <dbReference type="Pfam" id="PF01755"/>
    </source>
</evidence>
<dbReference type="Gene3D" id="3.90.550.10">
    <property type="entry name" value="Spore Coat Polysaccharide Biosynthesis Protein SpsA, Chain A"/>
    <property type="match status" value="1"/>
</dbReference>
<dbReference type="OrthoDB" id="47375at2759"/>
<keyword evidence="2" id="KW-0328">Glycosyltransferase</keyword>
<dbReference type="EMBL" id="KQ435724">
    <property type="protein sequence ID" value="KOX78466.1"/>
    <property type="molecule type" value="Genomic_DNA"/>
</dbReference>
<sequence length="540" mass="63074">MKLIVFFACVTLISSTVFFEISGENLKKPKILITILVRNKAHTLPYFLSYLEQLIYPKERIHLWIYSDNNFDDSIQILTLWLNNEGRKYHGVEANFDLESSGFEDEKGIAHWSPQRTLHVINLREKALNAGRNIWADFIWSNGLYSNFWAGMTDNFYYLRTEMYKPILFRETVGCLKVPMIHSAVLIDLRKHVSDNLTYDPRNINKHNCPTDDIITFAISANNSDIPLFICNDIYGYIMVPLEEEETITEDLQRLTNIKIEILSDNNNNLPLSTHLEQFVQYPTQDRLQVDKVYMINLLRRPEKRNRMNKIFKELGISTRTIDAIDGSKLSPADLKIMQMEIMPEYVDPYHNRPMTMGEVGCFLSHYIVWNKMVENNFSNIIVLEDDVRFEPFFNQKVNYILKELEDLQLEWDLIYLGRKKLTNNTEPSINGSKYLVQASYSYWTIGYILSASGAKKLIDAMPLKRLIPVDEYLPMLSDVHPRDDWKIHYPNRNLIILSAHPLLIYPMHYIGEEGYVSDTENSTLASHNEGIDELEREDL</sequence>
<evidence type="ECO:0000313" key="7">
    <source>
        <dbReference type="Proteomes" id="UP000053105"/>
    </source>
</evidence>
<dbReference type="PANTHER" id="PTHR10730:SF53">
    <property type="entry name" value="GLYCOSYLTRANSFERASE 25 FAMILY MEMBER"/>
    <property type="match status" value="1"/>
</dbReference>
<dbReference type="InterPro" id="IPR002654">
    <property type="entry name" value="Glyco_trans_25"/>
</dbReference>
<name>A0A0M9A877_9HYME</name>
<evidence type="ECO:0000256" key="4">
    <source>
        <dbReference type="SAM" id="SignalP"/>
    </source>
</evidence>
<keyword evidence="3 6" id="KW-0808">Transferase</keyword>
<feature type="domain" description="Glycosyl transferase family 25" evidence="5">
    <location>
        <begin position="292"/>
        <end position="473"/>
    </location>
</feature>
<dbReference type="AlphaFoldDB" id="A0A0M9A877"/>
<comment type="similarity">
    <text evidence="1">Belongs to the glycosyltransferase 25 family.</text>
</comment>
<evidence type="ECO:0000256" key="2">
    <source>
        <dbReference type="ARBA" id="ARBA00022676"/>
    </source>
</evidence>
<protein>
    <submittedName>
        <fullName evidence="6">Glycosyltransferase 25 family member</fullName>
    </submittedName>
</protein>
<organism evidence="6 7">
    <name type="scientific">Melipona quadrifasciata</name>
    <dbReference type="NCBI Taxonomy" id="166423"/>
    <lineage>
        <taxon>Eukaryota</taxon>
        <taxon>Metazoa</taxon>
        <taxon>Ecdysozoa</taxon>
        <taxon>Arthropoda</taxon>
        <taxon>Hexapoda</taxon>
        <taxon>Insecta</taxon>
        <taxon>Pterygota</taxon>
        <taxon>Neoptera</taxon>
        <taxon>Endopterygota</taxon>
        <taxon>Hymenoptera</taxon>
        <taxon>Apocrita</taxon>
        <taxon>Aculeata</taxon>
        <taxon>Apoidea</taxon>
        <taxon>Anthophila</taxon>
        <taxon>Apidae</taxon>
        <taxon>Melipona</taxon>
    </lineage>
</organism>
<evidence type="ECO:0000256" key="3">
    <source>
        <dbReference type="ARBA" id="ARBA00022679"/>
    </source>
</evidence>
<evidence type="ECO:0000313" key="6">
    <source>
        <dbReference type="EMBL" id="KOX78466.1"/>
    </source>
</evidence>
<proteinExistence type="inferred from homology"/>
<dbReference type="InterPro" id="IPR029044">
    <property type="entry name" value="Nucleotide-diphossugar_trans"/>
</dbReference>
<dbReference type="CDD" id="cd06532">
    <property type="entry name" value="Glyco_transf_25"/>
    <property type="match status" value="1"/>
</dbReference>
<dbReference type="InterPro" id="IPR050757">
    <property type="entry name" value="Collagen_mod_GT25"/>
</dbReference>
<keyword evidence="4" id="KW-0732">Signal</keyword>
<feature type="chain" id="PRO_5012294443" evidence="4">
    <location>
        <begin position="16"/>
        <end position="540"/>
    </location>
</feature>
<reference evidence="6 7" key="1">
    <citation type="submission" date="2015-07" db="EMBL/GenBank/DDBJ databases">
        <title>The genome of Melipona quadrifasciata.</title>
        <authorList>
            <person name="Pan H."/>
            <person name="Kapheim K."/>
        </authorList>
    </citation>
    <scope>NUCLEOTIDE SEQUENCE [LARGE SCALE GENOMIC DNA]</scope>
    <source>
        <strain evidence="6">0111107301</strain>
        <tissue evidence="6">Whole body</tissue>
    </source>
</reference>
<dbReference type="Proteomes" id="UP000053105">
    <property type="component" value="Unassembled WGS sequence"/>
</dbReference>
<keyword evidence="7" id="KW-1185">Reference proteome</keyword>
<gene>
    <name evidence="6" type="ORF">WN51_07873</name>
</gene>
<accession>A0A0M9A877</accession>